<dbReference type="Proteomes" id="UP000515349">
    <property type="component" value="Chromosome"/>
</dbReference>
<dbReference type="AlphaFoldDB" id="A0A7D7LU25"/>
<organism evidence="2 3">
    <name type="scientific">Marnyiella aurantia</name>
    <dbReference type="NCBI Taxonomy" id="2758037"/>
    <lineage>
        <taxon>Bacteria</taxon>
        <taxon>Pseudomonadati</taxon>
        <taxon>Bacteroidota</taxon>
        <taxon>Flavobacteriia</taxon>
        <taxon>Flavobacteriales</taxon>
        <taxon>Weeksellaceae</taxon>
        <taxon>Marnyiella</taxon>
    </lineage>
</organism>
<name>A0A7D7LU25_9FLAO</name>
<evidence type="ECO:0000313" key="3">
    <source>
        <dbReference type="Proteomes" id="UP000515349"/>
    </source>
</evidence>
<dbReference type="KEGG" id="cbau:H1R16_02595"/>
<evidence type="ECO:0000313" key="2">
    <source>
        <dbReference type="EMBL" id="QMS98915.1"/>
    </source>
</evidence>
<dbReference type="InterPro" id="IPR045534">
    <property type="entry name" value="DUF6428"/>
</dbReference>
<evidence type="ECO:0000313" key="4">
    <source>
        <dbReference type="Proteomes" id="UP000539710"/>
    </source>
</evidence>
<dbReference type="Proteomes" id="UP000539710">
    <property type="component" value="Unassembled WGS sequence"/>
</dbReference>
<sequence length="154" mass="17008">MKLSEIKTILDTLPELHFVLENGEQVPDHFHVTEVGQISKKFIDCGGTIRDEKAVNFQLWYSTDNDHRLEAEKLKKIIALSEDKLGLEDAEIEVEYQQGTIGKFGLNFNGREFVLTATSTACLAEDSCGVPQPKTKMKLSELQSASCAPGSGCC</sequence>
<proteinExistence type="predicted"/>
<evidence type="ECO:0000313" key="1">
    <source>
        <dbReference type="EMBL" id="MBA5245677.1"/>
    </source>
</evidence>
<accession>A0A7D7LU25</accession>
<protein>
    <submittedName>
        <fullName evidence="2">Uncharacterized protein</fullName>
    </submittedName>
</protein>
<gene>
    <name evidence="2" type="ORF">H1R16_02595</name>
    <name evidence="1" type="ORF">H2507_00680</name>
</gene>
<dbReference type="RefSeq" id="WP_181885802.1">
    <property type="nucleotide sequence ID" value="NZ_CP059472.1"/>
</dbReference>
<reference evidence="4" key="2">
    <citation type="submission" date="2020-07" db="EMBL/GenBank/DDBJ databases">
        <title>Flavobacterium sp. xlx-214.</title>
        <authorList>
            <person name="Yang C."/>
        </authorList>
    </citation>
    <scope>NUCLEOTIDE SEQUENCE [LARGE SCALE GENOMIC DNA]</scope>
    <source>
        <strain evidence="4">CX-624</strain>
    </source>
</reference>
<dbReference type="Pfam" id="PF20001">
    <property type="entry name" value="DUF6428"/>
    <property type="match status" value="1"/>
</dbReference>
<keyword evidence="4" id="KW-1185">Reference proteome</keyword>
<dbReference type="EMBL" id="JACEUX010000001">
    <property type="protein sequence ID" value="MBA5245677.1"/>
    <property type="molecule type" value="Genomic_DNA"/>
</dbReference>
<dbReference type="EMBL" id="CP059472">
    <property type="protein sequence ID" value="QMS98915.1"/>
    <property type="molecule type" value="Genomic_DNA"/>
</dbReference>
<reference evidence="1" key="3">
    <citation type="submission" date="2020-07" db="EMBL/GenBank/DDBJ databases">
        <authorList>
            <person name="Yang C."/>
        </authorList>
    </citation>
    <scope>NUCLEOTIDE SEQUENCE</scope>
    <source>
        <strain evidence="1">Cx-624</strain>
    </source>
</reference>
<reference evidence="2 3" key="1">
    <citation type="submission" date="2020-07" db="EMBL/GenBank/DDBJ databases">
        <title>Chryseobacterium sp.cx-624.</title>
        <authorList>
            <person name="Yang C."/>
        </authorList>
    </citation>
    <scope>NUCLEOTIDE SEQUENCE [LARGE SCALE GENOMIC DNA]</scope>
    <source>
        <strain evidence="3">cx-624</strain>
        <strain evidence="2">Cx-624</strain>
    </source>
</reference>